<evidence type="ECO:0000313" key="3">
    <source>
        <dbReference type="EMBL" id="RLQ21037.1"/>
    </source>
</evidence>
<accession>A0A3L7DTW9</accession>
<evidence type="ECO:0000259" key="2">
    <source>
        <dbReference type="Pfam" id="PF08450"/>
    </source>
</evidence>
<dbReference type="RefSeq" id="WP_117955890.1">
    <property type="nucleotide sequence ID" value="NZ_QRAN01000016.1"/>
</dbReference>
<dbReference type="InterPro" id="IPR013658">
    <property type="entry name" value="SGL"/>
</dbReference>
<feature type="domain" description="SMP-30/Gluconolactonase/LRE-like region" evidence="2">
    <location>
        <begin position="163"/>
        <end position="269"/>
    </location>
</feature>
<dbReference type="Gene3D" id="2.120.10.30">
    <property type="entry name" value="TolB, C-terminal domain"/>
    <property type="match status" value="1"/>
</dbReference>
<dbReference type="PANTHER" id="PTHR11799:SF12">
    <property type="entry name" value="PARAOXONASE-RELATED"/>
    <property type="match status" value="1"/>
</dbReference>
<dbReference type="InterPro" id="IPR011042">
    <property type="entry name" value="6-blade_b-propeller_TolB-like"/>
</dbReference>
<feature type="signal peptide" evidence="1">
    <location>
        <begin position="1"/>
        <end position="23"/>
    </location>
</feature>
<evidence type="ECO:0000256" key="1">
    <source>
        <dbReference type="SAM" id="SignalP"/>
    </source>
</evidence>
<dbReference type="Proteomes" id="UP000265509">
    <property type="component" value="Unassembled WGS sequence"/>
</dbReference>
<dbReference type="OrthoDB" id="1158171at2"/>
<dbReference type="EMBL" id="QRAN01000016">
    <property type="protein sequence ID" value="RLQ21037.1"/>
    <property type="molecule type" value="Genomic_DNA"/>
</dbReference>
<gene>
    <name evidence="3" type="ORF">DWB85_14150</name>
</gene>
<dbReference type="InterPro" id="IPR051288">
    <property type="entry name" value="Serum_paraoxonase/arylesterase"/>
</dbReference>
<sequence length="369" mass="39733">MKIRDLLASFSLLFFFVDAGALAENTPVSVTGYSGEVQCQKYANTTPLCFFSNPEDLALLPDKETLLVSEFGDNHGTEPGALVFYDITTQTRRLGYSGDSHEQPTEYWGDKSCEDPPGTVFSPHGIDLSQRADGRWQLLVVQHGGRESIEFFELVDTDRVPRLLWRGCAVASEDTSLNSVAAGRDGELFATKMQSTSSSWNADPGSPSGLVYRWSKRSGFDPVPRSEGHMLNGIAASKDGKTLFVVYSGENLVKKIDAQSGEVLDSAVVKSVDNIKWSADAQVLVAASFTGSASVDDFARCTSAELGVCPIAFSIVELNPGSLEEQTLFYDPNAPMGAGTVGLKVGSTLFIGTFSGNRILQVDMAEPGH</sequence>
<evidence type="ECO:0000313" key="4">
    <source>
        <dbReference type="Proteomes" id="UP000265509"/>
    </source>
</evidence>
<dbReference type="AlphaFoldDB" id="A0A3L7DTW9"/>
<dbReference type="PANTHER" id="PTHR11799">
    <property type="entry name" value="PARAOXONASE"/>
    <property type="match status" value="1"/>
</dbReference>
<organism evidence="3 4">
    <name type="scientific">Seongchinamella sediminis</name>
    <dbReference type="NCBI Taxonomy" id="2283635"/>
    <lineage>
        <taxon>Bacteria</taxon>
        <taxon>Pseudomonadati</taxon>
        <taxon>Pseudomonadota</taxon>
        <taxon>Gammaproteobacteria</taxon>
        <taxon>Cellvibrionales</taxon>
        <taxon>Halieaceae</taxon>
        <taxon>Seongchinamella</taxon>
    </lineage>
</organism>
<name>A0A3L7DTW9_9GAMM</name>
<dbReference type="Pfam" id="PF08450">
    <property type="entry name" value="SGL"/>
    <property type="match status" value="1"/>
</dbReference>
<comment type="caution">
    <text evidence="3">The sequence shown here is derived from an EMBL/GenBank/DDBJ whole genome shotgun (WGS) entry which is preliminary data.</text>
</comment>
<protein>
    <recommendedName>
        <fullName evidence="2">SMP-30/Gluconolactonase/LRE-like region domain-containing protein</fullName>
    </recommendedName>
</protein>
<feature type="chain" id="PRO_5017922661" description="SMP-30/Gluconolactonase/LRE-like region domain-containing protein" evidence="1">
    <location>
        <begin position="24"/>
        <end position="369"/>
    </location>
</feature>
<dbReference type="SUPFAM" id="SSF63829">
    <property type="entry name" value="Calcium-dependent phosphotriesterase"/>
    <property type="match status" value="1"/>
</dbReference>
<reference evidence="3 4" key="1">
    <citation type="submission" date="2018-07" db="EMBL/GenBank/DDBJ databases">
        <title>Halioglobus sp. genome submission.</title>
        <authorList>
            <person name="Ye M.-Q."/>
            <person name="Du Z.-J."/>
        </authorList>
    </citation>
    <scope>NUCLEOTIDE SEQUENCE [LARGE SCALE GENOMIC DNA]</scope>
    <source>
        <strain evidence="3 4">U0301</strain>
    </source>
</reference>
<proteinExistence type="predicted"/>
<keyword evidence="1" id="KW-0732">Signal</keyword>
<keyword evidence="4" id="KW-1185">Reference proteome</keyword>